<dbReference type="PANTHER" id="PTHR30266:SF2">
    <property type="entry name" value="LARGE-CONDUCTANCE MECHANOSENSITIVE CHANNEL"/>
    <property type="match status" value="1"/>
</dbReference>
<comment type="similarity">
    <text evidence="2 10">Belongs to the MscL family.</text>
</comment>
<feature type="transmembrane region" description="Helical" evidence="10">
    <location>
        <begin position="71"/>
        <end position="89"/>
    </location>
</feature>
<evidence type="ECO:0000256" key="4">
    <source>
        <dbReference type="ARBA" id="ARBA00022475"/>
    </source>
</evidence>
<sequence length="127" mass="13825">MGFVKEFKEFAVKGNIVDLAVAVILGAAFTAIVSSLVDDVVTPLLLKPALEAANVEDLEKLSWGAVKYGKFLAAVIKFLIVALVLFFLIQAINRMQRKKAAEVAAPAIPELTLSEKLLTEIRDNLKQ</sequence>
<dbReference type="Proteomes" id="UP000184368">
    <property type="component" value="Unassembled WGS sequence"/>
</dbReference>
<evidence type="ECO:0000256" key="3">
    <source>
        <dbReference type="ARBA" id="ARBA00022448"/>
    </source>
</evidence>
<evidence type="ECO:0000313" key="12">
    <source>
        <dbReference type="Proteomes" id="UP000184368"/>
    </source>
</evidence>
<dbReference type="HAMAP" id="MF_00115">
    <property type="entry name" value="MscL"/>
    <property type="match status" value="1"/>
</dbReference>
<evidence type="ECO:0000256" key="7">
    <source>
        <dbReference type="ARBA" id="ARBA00023065"/>
    </source>
</evidence>
<dbReference type="NCBIfam" id="TIGR00220">
    <property type="entry name" value="mscL"/>
    <property type="match status" value="1"/>
</dbReference>
<keyword evidence="5 10" id="KW-0812">Transmembrane</keyword>
<dbReference type="PRINTS" id="PR01264">
    <property type="entry name" value="MECHCHANNEL"/>
</dbReference>
<proteinExistence type="inferred from homology"/>
<evidence type="ECO:0000256" key="8">
    <source>
        <dbReference type="ARBA" id="ARBA00023136"/>
    </source>
</evidence>
<evidence type="ECO:0000256" key="2">
    <source>
        <dbReference type="ARBA" id="ARBA00007254"/>
    </source>
</evidence>
<accession>A0A1M4WS51</accession>
<comment type="subunit">
    <text evidence="10">Homopentamer.</text>
</comment>
<evidence type="ECO:0000256" key="6">
    <source>
        <dbReference type="ARBA" id="ARBA00022989"/>
    </source>
</evidence>
<keyword evidence="7 10" id="KW-0406">Ion transport</keyword>
<evidence type="ECO:0000256" key="5">
    <source>
        <dbReference type="ARBA" id="ARBA00022692"/>
    </source>
</evidence>
<dbReference type="SUPFAM" id="SSF81330">
    <property type="entry name" value="Gated mechanosensitive channel"/>
    <property type="match status" value="1"/>
</dbReference>
<comment type="function">
    <text evidence="10">Channel that opens in response to stretch forces in the membrane lipid bilayer. May participate in the regulation of osmotic pressure changes within the cell.</text>
</comment>
<keyword evidence="6 10" id="KW-1133">Transmembrane helix</keyword>
<name>A0A1M4WS51_9BACT</name>
<dbReference type="PANTHER" id="PTHR30266">
    <property type="entry name" value="MECHANOSENSITIVE CHANNEL MSCL"/>
    <property type="match status" value="1"/>
</dbReference>
<dbReference type="RefSeq" id="WP_073040583.1">
    <property type="nucleotide sequence ID" value="NZ_FQUO01000003.1"/>
</dbReference>
<dbReference type="OrthoDB" id="9810350at2"/>
<dbReference type="Pfam" id="PF01741">
    <property type="entry name" value="MscL"/>
    <property type="match status" value="1"/>
</dbReference>
<dbReference type="AlphaFoldDB" id="A0A1M4WS51"/>
<dbReference type="PROSITE" id="PS01327">
    <property type="entry name" value="MSCL"/>
    <property type="match status" value="1"/>
</dbReference>
<keyword evidence="12" id="KW-1185">Reference proteome</keyword>
<feature type="transmembrane region" description="Helical" evidence="10">
    <location>
        <begin position="16"/>
        <end position="37"/>
    </location>
</feature>
<evidence type="ECO:0000313" key="11">
    <source>
        <dbReference type="EMBL" id="SHE83873.1"/>
    </source>
</evidence>
<gene>
    <name evidence="10" type="primary">mscL</name>
    <name evidence="11" type="ORF">SAMN05444008_103117</name>
</gene>
<evidence type="ECO:0000256" key="10">
    <source>
        <dbReference type="HAMAP-Rule" id="MF_00115"/>
    </source>
</evidence>
<reference evidence="11 12" key="1">
    <citation type="submission" date="2016-11" db="EMBL/GenBank/DDBJ databases">
        <authorList>
            <person name="Jaros S."/>
            <person name="Januszkiewicz K."/>
            <person name="Wedrychowicz H."/>
        </authorList>
    </citation>
    <scope>NUCLEOTIDE SEQUENCE [LARGE SCALE GENOMIC DNA]</scope>
    <source>
        <strain evidence="11 12">DSM 26897</strain>
    </source>
</reference>
<dbReference type="InterPro" id="IPR036019">
    <property type="entry name" value="MscL_channel"/>
</dbReference>
<keyword evidence="8 10" id="KW-0472">Membrane</keyword>
<evidence type="ECO:0000256" key="9">
    <source>
        <dbReference type="ARBA" id="ARBA00023303"/>
    </source>
</evidence>
<keyword evidence="3 10" id="KW-0813">Transport</keyword>
<dbReference type="Gene3D" id="1.10.1200.120">
    <property type="entry name" value="Large-conductance mechanosensitive channel, MscL, domain 1"/>
    <property type="match status" value="1"/>
</dbReference>
<dbReference type="EMBL" id="FQUO01000003">
    <property type="protein sequence ID" value="SHE83873.1"/>
    <property type="molecule type" value="Genomic_DNA"/>
</dbReference>
<organism evidence="11 12">
    <name type="scientific">Cnuella takakiae</name>
    <dbReference type="NCBI Taxonomy" id="1302690"/>
    <lineage>
        <taxon>Bacteria</taxon>
        <taxon>Pseudomonadati</taxon>
        <taxon>Bacteroidota</taxon>
        <taxon>Chitinophagia</taxon>
        <taxon>Chitinophagales</taxon>
        <taxon>Chitinophagaceae</taxon>
        <taxon>Cnuella</taxon>
    </lineage>
</organism>
<dbReference type="GO" id="GO:0005886">
    <property type="term" value="C:plasma membrane"/>
    <property type="evidence" value="ECO:0007669"/>
    <property type="project" value="UniProtKB-SubCell"/>
</dbReference>
<keyword evidence="9 10" id="KW-0407">Ion channel</keyword>
<evidence type="ECO:0000256" key="1">
    <source>
        <dbReference type="ARBA" id="ARBA00004651"/>
    </source>
</evidence>
<dbReference type="InterPro" id="IPR019823">
    <property type="entry name" value="Mechanosensitive_channel_CS"/>
</dbReference>
<dbReference type="GO" id="GO:0008381">
    <property type="term" value="F:mechanosensitive monoatomic ion channel activity"/>
    <property type="evidence" value="ECO:0007669"/>
    <property type="project" value="UniProtKB-UniRule"/>
</dbReference>
<comment type="subcellular location">
    <subcellularLocation>
        <location evidence="1 10">Cell membrane</location>
        <topology evidence="1 10">Multi-pass membrane protein</topology>
    </subcellularLocation>
</comment>
<keyword evidence="4 10" id="KW-1003">Cell membrane</keyword>
<protein>
    <recommendedName>
        <fullName evidence="10">Large-conductance mechanosensitive channel</fullName>
    </recommendedName>
</protein>
<dbReference type="STRING" id="1302690.BUE76_06820"/>
<dbReference type="InterPro" id="IPR037673">
    <property type="entry name" value="MSC/AndL"/>
</dbReference>
<dbReference type="InterPro" id="IPR001185">
    <property type="entry name" value="MS_channel"/>
</dbReference>